<dbReference type="PANTHER" id="PTHR43806:SF11">
    <property type="entry name" value="CEREVISIN-RELATED"/>
    <property type="match status" value="1"/>
</dbReference>
<feature type="active site" description="Charge relay system" evidence="5">
    <location>
        <position position="339"/>
    </location>
</feature>
<evidence type="ECO:0000256" key="1">
    <source>
        <dbReference type="ARBA" id="ARBA00011073"/>
    </source>
</evidence>
<dbReference type="PROSITE" id="PS00137">
    <property type="entry name" value="SUBTILASE_HIS"/>
    <property type="match status" value="1"/>
</dbReference>
<dbReference type="PANTHER" id="PTHR43806">
    <property type="entry name" value="PEPTIDASE S8"/>
    <property type="match status" value="1"/>
</dbReference>
<feature type="chain" id="PRO_5020906760" evidence="6">
    <location>
        <begin position="28"/>
        <end position="618"/>
    </location>
</feature>
<dbReference type="PRINTS" id="PR00723">
    <property type="entry name" value="SUBTILISIN"/>
</dbReference>
<sequence>MRRLCSLALSLVLAGVGLAAAPSLASAEDVAASPDQTYLVTLKGDVSGSSASGAAAQAGAKLLAQFPNTGGMSVKATEAQAAALANNPLVASVEPNQRISGDGDVSGTATQTANLPWGLDRIDQRRLPLSGSYTYQSNGAGIRAYVFDSGINPNHVEFTGRIVGRVGFLNSTTPTTDSLDCHGHGTHVAGTVAGTTAGVAKGASIYAIKILDCNNRGWLADWVAAIDWMLGQHPSNVRAVANFSVSSDQPSSYINQAVTRVTNRGIVAVVAAGNASANACNSSPAGTPSAITVAASTSADRQASFSNYGSCVDLYAPGENIRSSVYNSNNAYANWSGTSMAAPHVAGAAAILWQDNPGLNAAQISSTLVGNATTGVIVNPTTGTPNRLLYNPPVRTAFYLNDAFTGTANNVFSYGDPRDEFFFGDWNGDGKDTPMIRRGNQFLIRNSNSAGSPDVVVSFGDAGDVVYAGDWDGNGTDTLMIRRGNQYFVKNTIASGYADYMFAYGDRGDVVLPGDWDGDRKDTLTVRRGHQYFVKNTTSTGYADYVFGYGNPDDVVLVGDWNGDLKDTLGVRRGNQYLLKNTTTTGYADIVFGYGESTDEAFVGDFNGDGKDTIGIRR</sequence>
<keyword evidence="4 5" id="KW-0720">Serine protease</keyword>
<proteinExistence type="inferred from homology"/>
<reference evidence="8 9" key="1">
    <citation type="submission" date="2019-01" db="EMBL/GenBank/DDBJ databases">
        <title>Lactibacter flavus gen. nov., sp. nov., a novel bacterium of the family Propionibacteriaceae isolated from raw milk and dairy products.</title>
        <authorList>
            <person name="Huptas C."/>
            <person name="Wenning M."/>
            <person name="Breitenwieser F."/>
            <person name="Doll E."/>
            <person name="Von Neubeck M."/>
            <person name="Busse H.-J."/>
            <person name="Scherer S."/>
        </authorList>
    </citation>
    <scope>NUCLEOTIDE SEQUENCE [LARGE SCALE GENOMIC DNA]</scope>
    <source>
        <strain evidence="8 9">KCTC 33808</strain>
    </source>
</reference>
<dbReference type="AlphaFoldDB" id="A0A4Q9KF44"/>
<gene>
    <name evidence="8" type="ORF">ET989_04520</name>
</gene>
<comment type="similarity">
    <text evidence="1 5">Belongs to the peptidase S8 family.</text>
</comment>
<evidence type="ECO:0000256" key="6">
    <source>
        <dbReference type="SAM" id="SignalP"/>
    </source>
</evidence>
<dbReference type="CDD" id="cd04077">
    <property type="entry name" value="Peptidases_S8_PCSK9_ProteinaseK_like"/>
    <property type="match status" value="1"/>
</dbReference>
<dbReference type="InterPro" id="IPR037045">
    <property type="entry name" value="S8pro/Inhibitor_I9_sf"/>
</dbReference>
<evidence type="ECO:0000313" key="8">
    <source>
        <dbReference type="EMBL" id="TBT86579.1"/>
    </source>
</evidence>
<feature type="active site" description="Charge relay system" evidence="5">
    <location>
        <position position="184"/>
    </location>
</feature>
<dbReference type="InterPro" id="IPR050131">
    <property type="entry name" value="Peptidase_S8_subtilisin-like"/>
</dbReference>
<comment type="caution">
    <text evidence="8">The sequence shown here is derived from an EMBL/GenBank/DDBJ whole genome shotgun (WGS) entry which is preliminary data.</text>
</comment>
<dbReference type="Gene3D" id="3.40.50.200">
    <property type="entry name" value="Peptidase S8/S53 domain"/>
    <property type="match status" value="1"/>
</dbReference>
<dbReference type="Gene3D" id="3.30.70.80">
    <property type="entry name" value="Peptidase S8 propeptide/proteinase inhibitor I9"/>
    <property type="match status" value="1"/>
</dbReference>
<evidence type="ECO:0000313" key="9">
    <source>
        <dbReference type="Proteomes" id="UP000292373"/>
    </source>
</evidence>
<dbReference type="PROSITE" id="PS00138">
    <property type="entry name" value="SUBTILASE_SER"/>
    <property type="match status" value="1"/>
</dbReference>
<evidence type="ECO:0000256" key="3">
    <source>
        <dbReference type="ARBA" id="ARBA00022801"/>
    </source>
</evidence>
<feature type="active site" description="Charge relay system" evidence="5">
    <location>
        <position position="148"/>
    </location>
</feature>
<feature type="domain" description="Peptidase S8/S53" evidence="7">
    <location>
        <begin position="146"/>
        <end position="375"/>
    </location>
</feature>
<dbReference type="InterPro" id="IPR000209">
    <property type="entry name" value="Peptidase_S8/S53_dom"/>
</dbReference>
<evidence type="ECO:0000256" key="4">
    <source>
        <dbReference type="ARBA" id="ARBA00022825"/>
    </source>
</evidence>
<dbReference type="SUPFAM" id="SSF52743">
    <property type="entry name" value="Subtilisin-like"/>
    <property type="match status" value="1"/>
</dbReference>
<dbReference type="InterPro" id="IPR015500">
    <property type="entry name" value="Peptidase_S8_subtilisin-rel"/>
</dbReference>
<dbReference type="GO" id="GO:0006508">
    <property type="term" value="P:proteolysis"/>
    <property type="evidence" value="ECO:0007669"/>
    <property type="project" value="UniProtKB-KW"/>
</dbReference>
<dbReference type="GO" id="GO:0005615">
    <property type="term" value="C:extracellular space"/>
    <property type="evidence" value="ECO:0007669"/>
    <property type="project" value="TreeGrafter"/>
</dbReference>
<evidence type="ECO:0000256" key="5">
    <source>
        <dbReference type="PROSITE-ProRule" id="PRU01240"/>
    </source>
</evidence>
<dbReference type="Proteomes" id="UP000292373">
    <property type="component" value="Unassembled WGS sequence"/>
</dbReference>
<dbReference type="InterPro" id="IPR034193">
    <property type="entry name" value="PCSK9_ProteinaseK-like"/>
</dbReference>
<dbReference type="PROSITE" id="PS51892">
    <property type="entry name" value="SUBTILASE"/>
    <property type="match status" value="1"/>
</dbReference>
<dbReference type="InterPro" id="IPR036852">
    <property type="entry name" value="Peptidase_S8/S53_dom_sf"/>
</dbReference>
<accession>A0A4Q9KF44</accession>
<dbReference type="GO" id="GO:0004252">
    <property type="term" value="F:serine-type endopeptidase activity"/>
    <property type="evidence" value="ECO:0007669"/>
    <property type="project" value="UniProtKB-UniRule"/>
</dbReference>
<name>A0A4Q9KF44_9ACTN</name>
<dbReference type="InterPro" id="IPR022398">
    <property type="entry name" value="Peptidase_S8_His-AS"/>
</dbReference>
<dbReference type="OrthoDB" id="5165638at2"/>
<keyword evidence="3 5" id="KW-0378">Hydrolase</keyword>
<organism evidence="8 9">
    <name type="scientific">Propioniciclava sinopodophylli</name>
    <dbReference type="NCBI Taxonomy" id="1837344"/>
    <lineage>
        <taxon>Bacteria</taxon>
        <taxon>Bacillati</taxon>
        <taxon>Actinomycetota</taxon>
        <taxon>Actinomycetes</taxon>
        <taxon>Propionibacteriales</taxon>
        <taxon>Propionibacteriaceae</taxon>
        <taxon>Propioniciclava</taxon>
    </lineage>
</organism>
<dbReference type="Pfam" id="PF00082">
    <property type="entry name" value="Peptidase_S8"/>
    <property type="match status" value="1"/>
</dbReference>
<keyword evidence="6" id="KW-0732">Signal</keyword>
<keyword evidence="2 5" id="KW-0645">Protease</keyword>
<dbReference type="SUPFAM" id="SSF54897">
    <property type="entry name" value="Protease propeptides/inhibitors"/>
    <property type="match status" value="1"/>
</dbReference>
<dbReference type="InterPro" id="IPR023828">
    <property type="entry name" value="Peptidase_S8_Ser-AS"/>
</dbReference>
<evidence type="ECO:0000256" key="2">
    <source>
        <dbReference type="ARBA" id="ARBA00022670"/>
    </source>
</evidence>
<dbReference type="FunFam" id="3.40.50.200:FF:000014">
    <property type="entry name" value="Proteinase K"/>
    <property type="match status" value="1"/>
</dbReference>
<dbReference type="RefSeq" id="WP_131167364.1">
    <property type="nucleotide sequence ID" value="NZ_SDMQ01000003.1"/>
</dbReference>
<keyword evidence="9" id="KW-1185">Reference proteome</keyword>
<evidence type="ECO:0000259" key="7">
    <source>
        <dbReference type="Pfam" id="PF00082"/>
    </source>
</evidence>
<feature type="signal peptide" evidence="6">
    <location>
        <begin position="1"/>
        <end position="27"/>
    </location>
</feature>
<protein>
    <submittedName>
        <fullName evidence="8">S8 family peptidase</fullName>
    </submittedName>
</protein>
<dbReference type="EMBL" id="SDMQ01000003">
    <property type="protein sequence ID" value="TBT86579.1"/>
    <property type="molecule type" value="Genomic_DNA"/>
</dbReference>